<keyword evidence="3" id="KW-1185">Reference proteome</keyword>
<dbReference type="EMBL" id="KV875098">
    <property type="protein sequence ID" value="OIW28952.1"/>
    <property type="molecule type" value="Genomic_DNA"/>
</dbReference>
<accession>A0A1J7JGU7</accession>
<dbReference type="AlphaFoldDB" id="A0A1J7JGU7"/>
<organism evidence="2 3">
    <name type="scientific">Coniochaeta ligniaria NRRL 30616</name>
    <dbReference type="NCBI Taxonomy" id="1408157"/>
    <lineage>
        <taxon>Eukaryota</taxon>
        <taxon>Fungi</taxon>
        <taxon>Dikarya</taxon>
        <taxon>Ascomycota</taxon>
        <taxon>Pezizomycotina</taxon>
        <taxon>Sordariomycetes</taxon>
        <taxon>Sordariomycetidae</taxon>
        <taxon>Coniochaetales</taxon>
        <taxon>Coniochaetaceae</taxon>
        <taxon>Coniochaeta</taxon>
    </lineage>
</organism>
<dbReference type="InParanoid" id="A0A1J7JGU7"/>
<evidence type="ECO:0000256" key="1">
    <source>
        <dbReference type="SAM" id="MobiDB-lite"/>
    </source>
</evidence>
<protein>
    <submittedName>
        <fullName evidence="2">Uncharacterized protein</fullName>
    </submittedName>
</protein>
<proteinExistence type="predicted"/>
<reference evidence="2 3" key="1">
    <citation type="submission" date="2016-10" db="EMBL/GenBank/DDBJ databases">
        <title>Draft genome sequence of Coniochaeta ligniaria NRRL30616, a lignocellulolytic fungus for bioabatement of inhibitors in plant biomass hydrolysates.</title>
        <authorList>
            <consortium name="DOE Joint Genome Institute"/>
            <person name="Jimenez D.J."/>
            <person name="Hector R.E."/>
            <person name="Riley R."/>
            <person name="Sun H."/>
            <person name="Grigoriev I.V."/>
            <person name="Van Elsas J.D."/>
            <person name="Nichols N.N."/>
        </authorList>
    </citation>
    <scope>NUCLEOTIDE SEQUENCE [LARGE SCALE GENOMIC DNA]</scope>
    <source>
        <strain evidence="2 3">NRRL 30616</strain>
    </source>
</reference>
<evidence type="ECO:0000313" key="3">
    <source>
        <dbReference type="Proteomes" id="UP000182658"/>
    </source>
</evidence>
<evidence type="ECO:0000313" key="2">
    <source>
        <dbReference type="EMBL" id="OIW28952.1"/>
    </source>
</evidence>
<gene>
    <name evidence="2" type="ORF">CONLIGDRAFT_633160</name>
</gene>
<name>A0A1J7JGU7_9PEZI</name>
<feature type="compositionally biased region" description="Polar residues" evidence="1">
    <location>
        <begin position="128"/>
        <end position="139"/>
    </location>
</feature>
<feature type="region of interest" description="Disordered" evidence="1">
    <location>
        <begin position="122"/>
        <end position="150"/>
    </location>
</feature>
<sequence>MALVKLEFWRMSWKIGDVSMNIAWYNQAWNSKANLAWSHHRTSSMKGTVGIFEPFKATKHEIETRASLCGSSIFPVFQTRIMRLPRPACSISTGWPGPGTDGGTVGSAILVKVYRIGQIDNGSPAGSDISNNEEPQSRGTGMGDGQPKFV</sequence>
<dbReference type="Proteomes" id="UP000182658">
    <property type="component" value="Unassembled WGS sequence"/>
</dbReference>